<sequence>MADLSKVLLAIEPHAKPAIVSGFVAASLDCINRADLSTPLRQAHFLAQCAHESDGFRTTVEYASGKAYEGRGVLGNTHAGDGARYKGRGLIQLTGRDNYRAFGAALGLPLEADPELAAKFPAAALVAAEYWRARRINEYADHDSVEGCTRKVNGGLNGLASRKAYLARAKRALADVKGALIDRAHEEAGKAAAKTKAATTIATSGAATAGAAPFADGSSTWVVVAAGVALALIAVGLFFAIRRHGATVAALTTAAQEA</sequence>
<reference evidence="4" key="1">
    <citation type="submission" date="2017-06" db="EMBL/GenBank/DDBJ databases">
        <authorList>
            <person name="Varghese N."/>
            <person name="Submissions S."/>
        </authorList>
    </citation>
    <scope>NUCLEOTIDE SEQUENCE [LARGE SCALE GENOMIC DNA]</scope>
    <source>
        <strain evidence="4">DSM 137</strain>
    </source>
</reference>
<keyword evidence="1" id="KW-0812">Transmembrane</keyword>
<evidence type="ECO:0000259" key="2">
    <source>
        <dbReference type="Pfam" id="PF00182"/>
    </source>
</evidence>
<dbReference type="Proteomes" id="UP000198418">
    <property type="component" value="Unassembled WGS sequence"/>
</dbReference>
<dbReference type="InterPro" id="IPR052354">
    <property type="entry name" value="Cell_Wall_Dynamics_Protein"/>
</dbReference>
<keyword evidence="1" id="KW-1133">Transmembrane helix</keyword>
<name>A0A212S7N4_RHOAC</name>
<dbReference type="Gene3D" id="1.10.530.10">
    <property type="match status" value="1"/>
</dbReference>
<protein>
    <submittedName>
        <fullName evidence="3">Predicted chitinase</fullName>
    </submittedName>
</protein>
<feature type="domain" description="Glycoside hydrolase family 19 catalytic" evidence="2">
    <location>
        <begin position="43"/>
        <end position="147"/>
    </location>
</feature>
<feature type="transmembrane region" description="Helical" evidence="1">
    <location>
        <begin position="221"/>
        <end position="241"/>
    </location>
</feature>
<evidence type="ECO:0000313" key="3">
    <source>
        <dbReference type="EMBL" id="SNB81351.1"/>
    </source>
</evidence>
<dbReference type="RefSeq" id="WP_088522149.1">
    <property type="nucleotide sequence ID" value="NZ_FYDG01000015.1"/>
</dbReference>
<keyword evidence="1" id="KW-0472">Membrane</keyword>
<dbReference type="InterPro" id="IPR023346">
    <property type="entry name" value="Lysozyme-like_dom_sf"/>
</dbReference>
<dbReference type="Pfam" id="PF00182">
    <property type="entry name" value="Glyco_hydro_19"/>
    <property type="match status" value="1"/>
</dbReference>
<accession>A0A212S7N4</accession>
<proteinExistence type="predicted"/>
<dbReference type="PANTHER" id="PTHR34408:SF1">
    <property type="entry name" value="GLYCOSYL HYDROLASE FAMILY 19 DOMAIN-CONTAINING PROTEIN HI_1415"/>
    <property type="match status" value="1"/>
</dbReference>
<dbReference type="GO" id="GO:0016998">
    <property type="term" value="P:cell wall macromolecule catabolic process"/>
    <property type="evidence" value="ECO:0007669"/>
    <property type="project" value="InterPro"/>
</dbReference>
<dbReference type="PANTHER" id="PTHR34408">
    <property type="entry name" value="FAMILY PROTEIN, PUTATIVE-RELATED"/>
    <property type="match status" value="1"/>
</dbReference>
<dbReference type="AlphaFoldDB" id="A0A212S7N4"/>
<gene>
    <name evidence="3" type="ORF">SAMN06265338_11522</name>
</gene>
<organism evidence="3 4">
    <name type="scientific">Rhodoblastus acidophilus</name>
    <name type="common">Rhodopseudomonas acidophila</name>
    <dbReference type="NCBI Taxonomy" id="1074"/>
    <lineage>
        <taxon>Bacteria</taxon>
        <taxon>Pseudomonadati</taxon>
        <taxon>Pseudomonadota</taxon>
        <taxon>Alphaproteobacteria</taxon>
        <taxon>Hyphomicrobiales</taxon>
        <taxon>Rhodoblastaceae</taxon>
        <taxon>Rhodoblastus</taxon>
    </lineage>
</organism>
<dbReference type="GO" id="GO:0004568">
    <property type="term" value="F:chitinase activity"/>
    <property type="evidence" value="ECO:0007669"/>
    <property type="project" value="InterPro"/>
</dbReference>
<dbReference type="OrthoDB" id="3078754at2"/>
<dbReference type="SUPFAM" id="SSF53955">
    <property type="entry name" value="Lysozyme-like"/>
    <property type="match status" value="1"/>
</dbReference>
<dbReference type="EMBL" id="FYDG01000015">
    <property type="protein sequence ID" value="SNB81351.1"/>
    <property type="molecule type" value="Genomic_DNA"/>
</dbReference>
<dbReference type="InterPro" id="IPR000726">
    <property type="entry name" value="Glyco_hydro_19_cat"/>
</dbReference>
<evidence type="ECO:0000256" key="1">
    <source>
        <dbReference type="SAM" id="Phobius"/>
    </source>
</evidence>
<dbReference type="GO" id="GO:0006032">
    <property type="term" value="P:chitin catabolic process"/>
    <property type="evidence" value="ECO:0007669"/>
    <property type="project" value="InterPro"/>
</dbReference>
<evidence type="ECO:0000313" key="4">
    <source>
        <dbReference type="Proteomes" id="UP000198418"/>
    </source>
</evidence>
<keyword evidence="4" id="KW-1185">Reference proteome</keyword>